<dbReference type="AlphaFoldDB" id="A0A1Y1JMG7"/>
<evidence type="ECO:0000313" key="3">
    <source>
        <dbReference type="Proteomes" id="UP000195521"/>
    </source>
</evidence>
<dbReference type="EMBL" id="BDQF01000015">
    <property type="protein sequence ID" value="GAW83786.1"/>
    <property type="molecule type" value="Genomic_DNA"/>
</dbReference>
<name>A0A1Y1JMG7_PLAGO</name>
<reference evidence="3" key="1">
    <citation type="submission" date="2017-04" db="EMBL/GenBank/DDBJ databases">
        <title>Plasmodium gonderi genome.</title>
        <authorList>
            <person name="Arisue N."/>
            <person name="Honma H."/>
            <person name="Kawai S."/>
            <person name="Tougan T."/>
            <person name="Tanabe K."/>
            <person name="Horii T."/>
        </authorList>
    </citation>
    <scope>NUCLEOTIDE SEQUENCE [LARGE SCALE GENOMIC DNA]</scope>
    <source>
        <strain evidence="3">ATCC 30045</strain>
    </source>
</reference>
<dbReference type="GeneID" id="39750532"/>
<protein>
    <submittedName>
        <fullName evidence="2">Uncharacterized protein</fullName>
    </submittedName>
</protein>
<dbReference type="OMA" id="KANRQVY"/>
<dbReference type="OrthoDB" id="390191at2759"/>
<evidence type="ECO:0000256" key="1">
    <source>
        <dbReference type="SAM" id="MobiDB-lite"/>
    </source>
</evidence>
<feature type="compositionally biased region" description="Basic and acidic residues" evidence="1">
    <location>
        <begin position="74"/>
        <end position="83"/>
    </location>
</feature>
<dbReference type="Proteomes" id="UP000195521">
    <property type="component" value="Unassembled WGS sequence"/>
</dbReference>
<accession>A0A1Y1JMG7</accession>
<sequence>MSSINKSKGKEEEEDIVDKLNYKNLNDVMLHELNCLKPKRQVYIKKGGTFFLSSREEALSVLKIRSQKQNQPKDSNHRSMKDI</sequence>
<evidence type="ECO:0000313" key="2">
    <source>
        <dbReference type="EMBL" id="GAW83786.1"/>
    </source>
</evidence>
<dbReference type="RefSeq" id="XP_028546375.1">
    <property type="nucleotide sequence ID" value="XM_028690574.1"/>
</dbReference>
<comment type="caution">
    <text evidence="2">The sequence shown here is derived from an EMBL/GenBank/DDBJ whole genome shotgun (WGS) entry which is preliminary data.</text>
</comment>
<keyword evidence="3" id="KW-1185">Reference proteome</keyword>
<proteinExistence type="predicted"/>
<organism evidence="2 3">
    <name type="scientific">Plasmodium gonderi</name>
    <dbReference type="NCBI Taxonomy" id="77519"/>
    <lineage>
        <taxon>Eukaryota</taxon>
        <taxon>Sar</taxon>
        <taxon>Alveolata</taxon>
        <taxon>Apicomplexa</taxon>
        <taxon>Aconoidasida</taxon>
        <taxon>Haemosporida</taxon>
        <taxon>Plasmodiidae</taxon>
        <taxon>Plasmodium</taxon>
        <taxon>Plasmodium (Plasmodium)</taxon>
    </lineage>
</organism>
<feature type="region of interest" description="Disordered" evidence="1">
    <location>
        <begin position="64"/>
        <end position="83"/>
    </location>
</feature>
<gene>
    <name evidence="2" type="ORF">PGO_145840</name>
</gene>